<comment type="function">
    <text evidence="1">Molecular chaperone; assists the folding of proteins upon ATP hydrolysis.</text>
</comment>
<evidence type="ECO:0000256" key="3">
    <source>
        <dbReference type="ARBA" id="ARBA00011381"/>
    </source>
</evidence>
<comment type="similarity">
    <text evidence="2 7">Belongs to the TCP-1 chaperonin family.</text>
</comment>
<keyword evidence="4 7" id="KW-0547">Nucleotide-binding</keyword>
<organism evidence="8 9">
    <name type="scientific">Piptocephalis cylindrospora</name>
    <dbReference type="NCBI Taxonomy" id="1907219"/>
    <lineage>
        <taxon>Eukaryota</taxon>
        <taxon>Fungi</taxon>
        <taxon>Fungi incertae sedis</taxon>
        <taxon>Zoopagomycota</taxon>
        <taxon>Zoopagomycotina</taxon>
        <taxon>Zoopagomycetes</taxon>
        <taxon>Zoopagales</taxon>
        <taxon>Piptocephalidaceae</taxon>
        <taxon>Piptocephalis</taxon>
    </lineage>
</organism>
<dbReference type="GO" id="GO:0005832">
    <property type="term" value="C:chaperonin-containing T-complex"/>
    <property type="evidence" value="ECO:0007669"/>
    <property type="project" value="UniProtKB-ARBA"/>
</dbReference>
<evidence type="ECO:0000256" key="4">
    <source>
        <dbReference type="ARBA" id="ARBA00022741"/>
    </source>
</evidence>
<sequence length="644" mass="69058">MWLEQTHQILLFSYIGPKGCNNNPVPGPGSTRGGRHNSPGCHRANYPSSYGIVEGSGVLLSDGATTPSLPVVCGWTPTVYECGVDWGAAVAANLVGVKEAALPKTRNLGPNEYLPFGGYQTLGERLEALDLLPKLYGTTASGRIYNTNTSMIISGPLTSSAAISLVISSLRGAPTLHSGLCDTCNSESGELYPNPIGFISQAKSSVGSSIFYKGTTFGVVTRLLTYEYYTGVAGDLCRPALASGGTWLNVNATCHAVDAIMRLRFARNDGSSNLMLFYEGNGVDGALELEVLVAYIPKEGGAVLFHHRELRWIRDAGSLFTPPSSEGVRSAYSTIHTATSWTPEYGALPKNLAAVTQLRVHIETQLVHLAAGLGAQPRFRVGVVVKGGEVPGWLFVLCAAATIGVVFTWFLSKTDAGIALSPYLVGPWEVVCSTASRKSNMCSTLGYRDVRARMVTIGGGSHQAIALRDGAVSTMDVSYDPVLILTERTRGWSQCPTLPYRRDLTSEPAPIRVNLVWGDACVQYLRGGPHCTVLSTVSHSSQGVLGRKRDERMMQPQQPIVVMNTNTERETGRKAQISNITAAKTVADVIRTCLGPRSMLKMLLDPMGGIVLTNDGNAILREVEVAHPAAKSRIELSRTQDERG</sequence>
<dbReference type="Gene3D" id="1.10.560.10">
    <property type="entry name" value="GroEL-like equatorial domain"/>
    <property type="match status" value="1"/>
</dbReference>
<evidence type="ECO:0000256" key="2">
    <source>
        <dbReference type="ARBA" id="ARBA00008020"/>
    </source>
</evidence>
<dbReference type="Pfam" id="PF00118">
    <property type="entry name" value="Cpn60_TCP1"/>
    <property type="match status" value="1"/>
</dbReference>
<evidence type="ECO:0000313" key="8">
    <source>
        <dbReference type="EMBL" id="RKP13794.1"/>
    </source>
</evidence>
<dbReference type="GO" id="GO:0051082">
    <property type="term" value="F:unfolded protein binding"/>
    <property type="evidence" value="ECO:0007669"/>
    <property type="project" value="InterPro"/>
</dbReference>
<evidence type="ECO:0000256" key="6">
    <source>
        <dbReference type="ARBA" id="ARBA00023186"/>
    </source>
</evidence>
<keyword evidence="5 7" id="KW-0067">ATP-binding</keyword>
<dbReference type="EMBL" id="KZ987942">
    <property type="protein sequence ID" value="RKP13794.1"/>
    <property type="molecule type" value="Genomic_DNA"/>
</dbReference>
<evidence type="ECO:0000256" key="7">
    <source>
        <dbReference type="RuleBase" id="RU004187"/>
    </source>
</evidence>
<dbReference type="PROSITE" id="PS00751">
    <property type="entry name" value="TCP1_2"/>
    <property type="match status" value="1"/>
</dbReference>
<accession>A0A4P9Y4S5</accession>
<dbReference type="PRINTS" id="PR00304">
    <property type="entry name" value="TCOMPLEXTCP1"/>
</dbReference>
<evidence type="ECO:0000313" key="9">
    <source>
        <dbReference type="Proteomes" id="UP000267251"/>
    </source>
</evidence>
<dbReference type="AlphaFoldDB" id="A0A4P9Y4S5"/>
<dbReference type="PROSITE" id="PS00750">
    <property type="entry name" value="TCP1_1"/>
    <property type="match status" value="1"/>
</dbReference>
<evidence type="ECO:0000256" key="5">
    <source>
        <dbReference type="ARBA" id="ARBA00022840"/>
    </source>
</evidence>
<dbReference type="Proteomes" id="UP000267251">
    <property type="component" value="Unassembled WGS sequence"/>
</dbReference>
<dbReference type="InterPro" id="IPR002423">
    <property type="entry name" value="Cpn60/GroEL/TCP-1"/>
</dbReference>
<dbReference type="InterPro" id="IPR002194">
    <property type="entry name" value="Chaperonin_TCP-1_CS"/>
</dbReference>
<dbReference type="InterPro" id="IPR017998">
    <property type="entry name" value="Chaperone_TCP-1"/>
</dbReference>
<keyword evidence="6 7" id="KW-0143">Chaperone</keyword>
<dbReference type="InterPro" id="IPR027413">
    <property type="entry name" value="GROEL-like_equatorial_sf"/>
</dbReference>
<dbReference type="OrthoDB" id="10248520at2759"/>
<dbReference type="SUPFAM" id="SSF48592">
    <property type="entry name" value="GroEL equatorial domain-like"/>
    <property type="match status" value="1"/>
</dbReference>
<feature type="non-terminal residue" evidence="8">
    <location>
        <position position="644"/>
    </location>
</feature>
<evidence type="ECO:0000256" key="1">
    <source>
        <dbReference type="ARBA" id="ARBA00002912"/>
    </source>
</evidence>
<comment type="subunit">
    <text evidence="3">Component of the T-complex protein 1 (TCP1) complex.</text>
</comment>
<keyword evidence="9" id="KW-1185">Reference proteome</keyword>
<gene>
    <name evidence="8" type="ORF">BJ684DRAFT_15836</name>
</gene>
<dbReference type="GO" id="GO:0140662">
    <property type="term" value="F:ATP-dependent protein folding chaperone"/>
    <property type="evidence" value="ECO:0007669"/>
    <property type="project" value="InterPro"/>
</dbReference>
<protein>
    <submittedName>
        <fullName evidence="8">Uncharacterized protein</fullName>
    </submittedName>
</protein>
<reference evidence="9" key="1">
    <citation type="journal article" date="2018" name="Nat. Microbiol.">
        <title>Leveraging single-cell genomics to expand the fungal tree of life.</title>
        <authorList>
            <person name="Ahrendt S.R."/>
            <person name="Quandt C.A."/>
            <person name="Ciobanu D."/>
            <person name="Clum A."/>
            <person name="Salamov A."/>
            <person name="Andreopoulos B."/>
            <person name="Cheng J.F."/>
            <person name="Woyke T."/>
            <person name="Pelin A."/>
            <person name="Henrissat B."/>
            <person name="Reynolds N.K."/>
            <person name="Benny G.L."/>
            <person name="Smith M.E."/>
            <person name="James T.Y."/>
            <person name="Grigoriev I.V."/>
        </authorList>
    </citation>
    <scope>NUCLEOTIDE SEQUENCE [LARGE SCALE GENOMIC DNA]</scope>
</reference>
<name>A0A4P9Y4S5_9FUNG</name>
<proteinExistence type="inferred from homology"/>
<dbReference type="GO" id="GO:0005524">
    <property type="term" value="F:ATP binding"/>
    <property type="evidence" value="ECO:0007669"/>
    <property type="project" value="UniProtKB-KW"/>
</dbReference>
<dbReference type="GO" id="GO:0016887">
    <property type="term" value="F:ATP hydrolysis activity"/>
    <property type="evidence" value="ECO:0007669"/>
    <property type="project" value="InterPro"/>
</dbReference>
<dbReference type="PANTHER" id="PTHR11353">
    <property type="entry name" value="CHAPERONIN"/>
    <property type="match status" value="1"/>
</dbReference>